<dbReference type="InterPro" id="IPR036291">
    <property type="entry name" value="NAD(P)-bd_dom_sf"/>
</dbReference>
<dbReference type="Pfam" id="PF02826">
    <property type="entry name" value="2-Hacid_dh_C"/>
    <property type="match status" value="1"/>
</dbReference>
<dbReference type="GO" id="GO:0005829">
    <property type="term" value="C:cytosol"/>
    <property type="evidence" value="ECO:0007669"/>
    <property type="project" value="TreeGrafter"/>
</dbReference>
<feature type="domain" description="D-isomer specific 2-hydroxyacid dehydrogenase NAD-binding" evidence="6">
    <location>
        <begin position="103"/>
        <end position="275"/>
    </location>
</feature>
<dbReference type="GO" id="GO:0016618">
    <property type="term" value="F:hydroxypyruvate reductase [NAD(P)H] activity"/>
    <property type="evidence" value="ECO:0007669"/>
    <property type="project" value="TreeGrafter"/>
</dbReference>
<proteinExistence type="inferred from homology"/>
<dbReference type="SUPFAM" id="SSF51735">
    <property type="entry name" value="NAD(P)-binding Rossmann-fold domains"/>
    <property type="match status" value="1"/>
</dbReference>
<evidence type="ECO:0000259" key="6">
    <source>
        <dbReference type="Pfam" id="PF02826"/>
    </source>
</evidence>
<gene>
    <name evidence="7" type="ORF">Lmor_0998</name>
    <name evidence="8" type="ORF">NCTC12239_01638</name>
</gene>
<dbReference type="EC" id="1.1.1.-" evidence="8"/>
<dbReference type="EMBL" id="UGOG01000001">
    <property type="protein sequence ID" value="STX62699.1"/>
    <property type="molecule type" value="Genomic_DNA"/>
</dbReference>
<reference evidence="8 10" key="2">
    <citation type="submission" date="2018-06" db="EMBL/GenBank/DDBJ databases">
        <authorList>
            <consortium name="Pathogen Informatics"/>
            <person name="Doyle S."/>
        </authorList>
    </citation>
    <scope>NUCLEOTIDE SEQUENCE [LARGE SCALE GENOMIC DNA]</scope>
    <source>
        <strain evidence="8 10">NCTC12239</strain>
    </source>
</reference>
<dbReference type="RefSeq" id="WP_028384706.1">
    <property type="nucleotide sequence ID" value="NZ_CAAAJG010000009.1"/>
</dbReference>
<evidence type="ECO:0000313" key="7">
    <source>
        <dbReference type="EMBL" id="KTD35551.1"/>
    </source>
</evidence>
<evidence type="ECO:0000256" key="3">
    <source>
        <dbReference type="ARBA" id="ARBA00023027"/>
    </source>
</evidence>
<evidence type="ECO:0000313" key="9">
    <source>
        <dbReference type="Proteomes" id="UP000054985"/>
    </source>
</evidence>
<dbReference type="Proteomes" id="UP000054985">
    <property type="component" value="Unassembled WGS sequence"/>
</dbReference>
<evidence type="ECO:0000256" key="1">
    <source>
        <dbReference type="ARBA" id="ARBA00022857"/>
    </source>
</evidence>
<dbReference type="PANTHER" id="PTHR10996:SF178">
    <property type="entry name" value="2-HYDROXYACID DEHYDROGENASE YGL185C-RELATED"/>
    <property type="match status" value="1"/>
</dbReference>
<evidence type="ECO:0000313" key="10">
    <source>
        <dbReference type="Proteomes" id="UP000254040"/>
    </source>
</evidence>
<comment type="similarity">
    <text evidence="4">Belongs to the D-isomer specific 2-hydroxyacid dehydrogenase family.</text>
</comment>
<dbReference type="Pfam" id="PF00389">
    <property type="entry name" value="2-Hacid_dh"/>
    <property type="match status" value="1"/>
</dbReference>
<dbReference type="Proteomes" id="UP000254040">
    <property type="component" value="Unassembled WGS sequence"/>
</dbReference>
<dbReference type="InterPro" id="IPR006140">
    <property type="entry name" value="D-isomer_DH_NAD-bd"/>
</dbReference>
<organism evidence="8 10">
    <name type="scientific">Legionella moravica</name>
    <dbReference type="NCBI Taxonomy" id="39962"/>
    <lineage>
        <taxon>Bacteria</taxon>
        <taxon>Pseudomonadati</taxon>
        <taxon>Pseudomonadota</taxon>
        <taxon>Gammaproteobacteria</taxon>
        <taxon>Legionellales</taxon>
        <taxon>Legionellaceae</taxon>
        <taxon>Legionella</taxon>
    </lineage>
</organism>
<dbReference type="Gene3D" id="3.40.50.720">
    <property type="entry name" value="NAD(P)-binding Rossmann-like Domain"/>
    <property type="match status" value="2"/>
</dbReference>
<dbReference type="AlphaFoldDB" id="A0A378K0C3"/>
<keyword evidence="3" id="KW-0520">NAD</keyword>
<dbReference type="STRING" id="39962.Lmor_0998"/>
<keyword evidence="2 4" id="KW-0560">Oxidoreductase</keyword>
<dbReference type="EC" id="1.1.1.26" evidence="8"/>
<dbReference type="GO" id="GO:0051287">
    <property type="term" value="F:NAD binding"/>
    <property type="evidence" value="ECO:0007669"/>
    <property type="project" value="InterPro"/>
</dbReference>
<keyword evidence="1" id="KW-0521">NADP</keyword>
<evidence type="ECO:0000313" key="8">
    <source>
        <dbReference type="EMBL" id="STX62699.1"/>
    </source>
</evidence>
<sequence length="311" mass="34511">MTPTVYLSNQFIQPILPLLLPEWQVISGWEEKSHLDKIKVTALATTVWDRIDESFLSQFPNLQFISHLGIGTDNIDKNYLKKNQITLVSQPHAGVHDTAELAITLMLSLSRKIIANDRYTRANHWIDGKPRFLGNHVSGKRLGLVGLGQIGLTIAKFADALNMNIAYTARNKKECAYYYYPDVKALASNSDILILCCSANADSHHLIDKAVLEHLGPLGYLINVARGSIVDQDALIDALTNNIIAGAGLDVFSNEPEVPLKLRQLDNVILSPHMGSSTRENLNSMFQLQAQQLNHYMESASSQRIAIESPV</sequence>
<feature type="domain" description="D-isomer specific 2-hydroxyacid dehydrogenase catalytic" evidence="5">
    <location>
        <begin position="39"/>
        <end position="302"/>
    </location>
</feature>
<evidence type="ECO:0000259" key="5">
    <source>
        <dbReference type="Pfam" id="PF00389"/>
    </source>
</evidence>
<dbReference type="OrthoDB" id="9805416at2"/>
<dbReference type="InterPro" id="IPR006139">
    <property type="entry name" value="D-isomer_2_OHA_DH_cat_dom"/>
</dbReference>
<dbReference type="GO" id="GO:0030267">
    <property type="term" value="F:glyoxylate reductase (NADPH) activity"/>
    <property type="evidence" value="ECO:0007669"/>
    <property type="project" value="TreeGrafter"/>
</dbReference>
<evidence type="ECO:0000256" key="4">
    <source>
        <dbReference type="RuleBase" id="RU003719"/>
    </source>
</evidence>
<dbReference type="PANTHER" id="PTHR10996">
    <property type="entry name" value="2-HYDROXYACID DEHYDROGENASE-RELATED"/>
    <property type="match status" value="1"/>
</dbReference>
<reference evidence="7 9" key="1">
    <citation type="submission" date="2015-11" db="EMBL/GenBank/DDBJ databases">
        <title>Genomic analysis of 38 Legionella species identifies large and diverse effector repertoires.</title>
        <authorList>
            <person name="Burstein D."/>
            <person name="Amaro F."/>
            <person name="Zusman T."/>
            <person name="Lifshitz Z."/>
            <person name="Cohen O."/>
            <person name="Gilbert J.A."/>
            <person name="Pupko T."/>
            <person name="Shuman H.A."/>
            <person name="Segal G."/>
        </authorList>
    </citation>
    <scope>NUCLEOTIDE SEQUENCE [LARGE SCALE GENOMIC DNA]</scope>
    <source>
        <strain evidence="7 9">ATCC 43877</strain>
    </source>
</reference>
<dbReference type="EMBL" id="LNYN01000014">
    <property type="protein sequence ID" value="KTD35551.1"/>
    <property type="molecule type" value="Genomic_DNA"/>
</dbReference>
<evidence type="ECO:0000256" key="2">
    <source>
        <dbReference type="ARBA" id="ARBA00023002"/>
    </source>
</evidence>
<dbReference type="SUPFAM" id="SSF52283">
    <property type="entry name" value="Formate/glycerate dehydrogenase catalytic domain-like"/>
    <property type="match status" value="1"/>
</dbReference>
<dbReference type="GO" id="GO:0047964">
    <property type="term" value="F:glyoxylate reductase (NADH) activity"/>
    <property type="evidence" value="ECO:0007669"/>
    <property type="project" value="UniProtKB-EC"/>
</dbReference>
<protein>
    <submittedName>
        <fullName evidence="8">D-isomer specific 2-hydroxyacid dehydrogenase</fullName>
        <ecNumber evidence="8">1.1.1.-</ecNumber>
        <ecNumber evidence="8">1.1.1.26</ecNumber>
    </submittedName>
</protein>
<accession>A0A378K0C3</accession>
<name>A0A378K0C3_9GAMM</name>
<keyword evidence="9" id="KW-1185">Reference proteome</keyword>
<dbReference type="FunFam" id="3.40.50.720:FF:000213">
    <property type="entry name" value="Putative 2-hydroxyacid dehydrogenase"/>
    <property type="match status" value="1"/>
</dbReference>
<dbReference type="InterPro" id="IPR050223">
    <property type="entry name" value="D-isomer_2-hydroxyacid_DH"/>
</dbReference>